<feature type="transmembrane region" description="Helical" evidence="1">
    <location>
        <begin position="169"/>
        <end position="192"/>
    </location>
</feature>
<name>A0A094YUH2_ALKAL</name>
<evidence type="ECO:0000256" key="1">
    <source>
        <dbReference type="SAM" id="Phobius"/>
    </source>
</evidence>
<feature type="transmembrane region" description="Helical" evidence="1">
    <location>
        <begin position="24"/>
        <end position="44"/>
    </location>
</feature>
<dbReference type="GO" id="GO:0140359">
    <property type="term" value="F:ABC-type transporter activity"/>
    <property type="evidence" value="ECO:0007669"/>
    <property type="project" value="InterPro"/>
</dbReference>
<feature type="transmembrane region" description="Helical" evidence="1">
    <location>
        <begin position="213"/>
        <end position="236"/>
    </location>
</feature>
<reference evidence="2 3" key="1">
    <citation type="journal article" date="2014" name="Genome Announc.">
        <title>Draft Genome Sequence of Bacillus alcalophilus AV1934, a Classic Alkaliphile Isolated from Human Feces in 1934.</title>
        <authorList>
            <person name="Attie O."/>
            <person name="Jayaprakash A."/>
            <person name="Shah H."/>
            <person name="Paulsen I.T."/>
            <person name="Morino M."/>
            <person name="Takahashi Y."/>
            <person name="Narumi I."/>
            <person name="Sachidanandam R."/>
            <person name="Satoh K."/>
            <person name="Ito M."/>
            <person name="Krulwich T.A."/>
        </authorList>
    </citation>
    <scope>NUCLEOTIDE SEQUENCE [LARGE SCALE GENOMIC DNA]</scope>
    <source>
        <strain evidence="2 3">AV1934</strain>
    </source>
</reference>
<dbReference type="PANTHER" id="PTHR43471">
    <property type="entry name" value="ABC TRANSPORTER PERMEASE"/>
    <property type="match status" value="1"/>
</dbReference>
<accession>A0A094YUH2</accession>
<keyword evidence="1" id="KW-0812">Transmembrane</keyword>
<dbReference type="GO" id="GO:0005886">
    <property type="term" value="C:plasma membrane"/>
    <property type="evidence" value="ECO:0007669"/>
    <property type="project" value="UniProtKB-SubCell"/>
</dbReference>
<dbReference type="PANTHER" id="PTHR43471:SF10">
    <property type="entry name" value="SLL1107 PROTEIN"/>
    <property type="match status" value="1"/>
</dbReference>
<dbReference type="AlphaFoldDB" id="A0A094YUH2"/>
<evidence type="ECO:0000313" key="2">
    <source>
        <dbReference type="EMBL" id="KGA97152.1"/>
    </source>
</evidence>
<dbReference type="Pfam" id="PF12679">
    <property type="entry name" value="ABC2_membrane_2"/>
    <property type="match status" value="1"/>
</dbReference>
<protein>
    <recommendedName>
        <fullName evidence="4">ABC transporter permease</fullName>
    </recommendedName>
</protein>
<evidence type="ECO:0000313" key="3">
    <source>
        <dbReference type="Proteomes" id="UP000002754"/>
    </source>
</evidence>
<proteinExistence type="predicted"/>
<organism evidence="2 3">
    <name type="scientific">Alkalihalobacillus alcalophilus ATCC 27647 = CGMCC 1.3604</name>
    <dbReference type="NCBI Taxonomy" id="1218173"/>
    <lineage>
        <taxon>Bacteria</taxon>
        <taxon>Bacillati</taxon>
        <taxon>Bacillota</taxon>
        <taxon>Bacilli</taxon>
        <taxon>Bacillales</taxon>
        <taxon>Bacillaceae</taxon>
        <taxon>Alkalihalobacillus</taxon>
    </lineage>
</organism>
<dbReference type="EMBL" id="ALPT02000036">
    <property type="protein sequence ID" value="KGA97152.1"/>
    <property type="molecule type" value="Genomic_DNA"/>
</dbReference>
<keyword evidence="1" id="KW-1133">Transmembrane helix</keyword>
<dbReference type="Proteomes" id="UP000002754">
    <property type="component" value="Unassembled WGS sequence"/>
</dbReference>
<keyword evidence="1" id="KW-0472">Membrane</keyword>
<keyword evidence="3" id="KW-1185">Reference proteome</keyword>
<dbReference type="STRING" id="1218173.BALCAV_0212080"/>
<gene>
    <name evidence="2" type="ORF">BALCAV_0212080</name>
</gene>
<comment type="caution">
    <text evidence="2">The sequence shown here is derived from an EMBL/GenBank/DDBJ whole genome shotgun (WGS) entry which is preliminary data.</text>
</comment>
<sequence length="237" mass="27005">MVKRMNKHLIAFEVKKFAKRRKNLVIISLLFISIFLIFVLLNGLQSGETDTKIMNYEHNISSIKQSLENLPGDDTPELNSIRESYNEELDLLESQINAIRNDDWRKQLAIQIQLDENIIHDINSEKVIGGEPVHIIEARIIQNQELINLDIEPVHPIIETEGIHFAKNIVGLTTSVLGFIIIIFIMGDTLSVEFERRTINLLLTQPISRSSLLLSKTLIAIIFPAIIICLICLLSIF</sequence>
<evidence type="ECO:0008006" key="4">
    <source>
        <dbReference type="Google" id="ProtNLM"/>
    </source>
</evidence>